<evidence type="ECO:0000313" key="2">
    <source>
        <dbReference type="Proteomes" id="UP000190961"/>
    </source>
</evidence>
<dbReference type="STRING" id="688867.SAMN05660236_1102"/>
<reference evidence="1 2" key="1">
    <citation type="submission" date="2017-02" db="EMBL/GenBank/DDBJ databases">
        <authorList>
            <person name="Peterson S.W."/>
        </authorList>
    </citation>
    <scope>NUCLEOTIDE SEQUENCE [LARGE SCALE GENOMIC DNA]</scope>
    <source>
        <strain evidence="1 2">DSM 25262</strain>
    </source>
</reference>
<dbReference type="RefSeq" id="WP_079685667.1">
    <property type="nucleotide sequence ID" value="NZ_FUZU01000001.1"/>
</dbReference>
<sequence length="230" mass="27039">MEQDILDLFRGEFGKVEIDEAGFTISYTEAGSSSSQGYIITRGIRENAPLPREVRKKINSYFDEVKGNLSKRFNKVELYIRKNEEPSIKYAWEDEQYKKDKLDSARVFPQWVNERMMSFIYEQEFPNGPTARDEDGDPLYESTWDRGFFTFKITDGNVDCDVLLFKDEIPRSINLTLPEYFIKAMLEHHELTNVGILKGDWKLWNKLVIISPHNDLPYVKMDEYVVYSLE</sequence>
<dbReference type="EMBL" id="FUZU01000001">
    <property type="protein sequence ID" value="SKC50911.1"/>
    <property type="molecule type" value="Genomic_DNA"/>
</dbReference>
<evidence type="ECO:0000313" key="1">
    <source>
        <dbReference type="EMBL" id="SKC50911.1"/>
    </source>
</evidence>
<dbReference type="OrthoDB" id="1241948at2"/>
<proteinExistence type="predicted"/>
<protein>
    <submittedName>
        <fullName evidence="1">Uncharacterized protein</fullName>
    </submittedName>
</protein>
<accession>A0A1T5JHG7</accession>
<organism evidence="1 2">
    <name type="scientific">Ohtaekwangia koreensis</name>
    <dbReference type="NCBI Taxonomy" id="688867"/>
    <lineage>
        <taxon>Bacteria</taxon>
        <taxon>Pseudomonadati</taxon>
        <taxon>Bacteroidota</taxon>
        <taxon>Cytophagia</taxon>
        <taxon>Cytophagales</taxon>
        <taxon>Fulvivirgaceae</taxon>
        <taxon>Ohtaekwangia</taxon>
    </lineage>
</organism>
<keyword evidence="2" id="KW-1185">Reference proteome</keyword>
<name>A0A1T5JHG7_9BACT</name>
<gene>
    <name evidence="1" type="ORF">SAMN05660236_1102</name>
</gene>
<dbReference type="AlphaFoldDB" id="A0A1T5JHG7"/>
<dbReference type="Proteomes" id="UP000190961">
    <property type="component" value="Unassembled WGS sequence"/>
</dbReference>